<dbReference type="RefSeq" id="WP_204719184.1">
    <property type="nucleotide sequence ID" value="NZ_JACSNR010000001.1"/>
</dbReference>
<dbReference type="CDD" id="cd04301">
    <property type="entry name" value="NAT_SF"/>
    <property type="match status" value="1"/>
</dbReference>
<gene>
    <name evidence="2" type="ORF">H9X81_00365</name>
</gene>
<dbReference type="EMBL" id="JACSNR010000001">
    <property type="protein sequence ID" value="MBM6922148.1"/>
    <property type="molecule type" value="Genomic_DNA"/>
</dbReference>
<dbReference type="Pfam" id="PF13673">
    <property type="entry name" value="Acetyltransf_10"/>
    <property type="match status" value="1"/>
</dbReference>
<sequence length="153" mass="17732">MRYQINSFEELDTQTLYEILSHRFEVFVLEQRCIYHDFDPFDKTALHMTAWDDAGNLVGYVRLLPAELHYDGYEENSFGRLSVKASARHQGVGGELVRRACAWLTTHGNCPAVRISAMAYLEKFYTDLEFVRQSDVFDKEGVPHVTMLYTLPE</sequence>
<dbReference type="InterPro" id="IPR000182">
    <property type="entry name" value="GNAT_dom"/>
</dbReference>
<dbReference type="SUPFAM" id="SSF55729">
    <property type="entry name" value="Acyl-CoA N-acyltransferases (Nat)"/>
    <property type="match status" value="1"/>
</dbReference>
<dbReference type="PROSITE" id="PS51186">
    <property type="entry name" value="GNAT"/>
    <property type="match status" value="1"/>
</dbReference>
<evidence type="ECO:0000313" key="3">
    <source>
        <dbReference type="Proteomes" id="UP000724149"/>
    </source>
</evidence>
<proteinExistence type="predicted"/>
<evidence type="ECO:0000259" key="1">
    <source>
        <dbReference type="PROSITE" id="PS51186"/>
    </source>
</evidence>
<dbReference type="Proteomes" id="UP000724149">
    <property type="component" value="Unassembled WGS sequence"/>
</dbReference>
<feature type="domain" description="N-acetyltransferase" evidence="1">
    <location>
        <begin position="3"/>
        <end position="152"/>
    </location>
</feature>
<protein>
    <submittedName>
        <fullName evidence="2">GNAT family N-acetyltransferase</fullName>
    </submittedName>
</protein>
<evidence type="ECO:0000313" key="2">
    <source>
        <dbReference type="EMBL" id="MBM6922148.1"/>
    </source>
</evidence>
<reference evidence="2 3" key="1">
    <citation type="journal article" date="2021" name="Sci. Rep.">
        <title>The distribution of antibiotic resistance genes in chicken gut microbiota commensals.</title>
        <authorList>
            <person name="Juricova H."/>
            <person name="Matiasovicova J."/>
            <person name="Kubasova T."/>
            <person name="Cejkova D."/>
            <person name="Rychlik I."/>
        </authorList>
    </citation>
    <scope>NUCLEOTIDE SEQUENCE [LARGE SCALE GENOMIC DNA]</scope>
    <source>
        <strain evidence="2 3">An564</strain>
    </source>
</reference>
<dbReference type="Gene3D" id="3.40.630.30">
    <property type="match status" value="1"/>
</dbReference>
<comment type="caution">
    <text evidence="2">The sequence shown here is derived from an EMBL/GenBank/DDBJ whole genome shotgun (WGS) entry which is preliminary data.</text>
</comment>
<organism evidence="2 3">
    <name type="scientific">Hydrogenoanaerobacterium saccharovorans</name>
    <dbReference type="NCBI Taxonomy" id="474960"/>
    <lineage>
        <taxon>Bacteria</taxon>
        <taxon>Bacillati</taxon>
        <taxon>Bacillota</taxon>
        <taxon>Clostridia</taxon>
        <taxon>Eubacteriales</taxon>
        <taxon>Oscillospiraceae</taxon>
        <taxon>Hydrogenoanaerobacterium</taxon>
    </lineage>
</organism>
<accession>A0ABS2GJ30</accession>
<dbReference type="InterPro" id="IPR016181">
    <property type="entry name" value="Acyl_CoA_acyltransferase"/>
</dbReference>
<name>A0ABS2GJ30_9FIRM</name>
<keyword evidence="3" id="KW-1185">Reference proteome</keyword>